<evidence type="ECO:0000313" key="2">
    <source>
        <dbReference type="RefSeq" id="XP_016753144.1"/>
    </source>
</evidence>
<protein>
    <submittedName>
        <fullName evidence="2">Uncharacterized protein</fullName>
    </submittedName>
</protein>
<organism evidence="1 2">
    <name type="scientific">Gossypium hirsutum</name>
    <name type="common">Upland cotton</name>
    <name type="synonym">Gossypium mexicanum</name>
    <dbReference type="NCBI Taxonomy" id="3635"/>
    <lineage>
        <taxon>Eukaryota</taxon>
        <taxon>Viridiplantae</taxon>
        <taxon>Streptophyta</taxon>
        <taxon>Embryophyta</taxon>
        <taxon>Tracheophyta</taxon>
        <taxon>Spermatophyta</taxon>
        <taxon>Magnoliopsida</taxon>
        <taxon>eudicotyledons</taxon>
        <taxon>Gunneridae</taxon>
        <taxon>Pentapetalae</taxon>
        <taxon>rosids</taxon>
        <taxon>malvids</taxon>
        <taxon>Malvales</taxon>
        <taxon>Malvaceae</taxon>
        <taxon>Malvoideae</taxon>
        <taxon>Gossypium</taxon>
    </lineage>
</organism>
<keyword evidence="1" id="KW-1185">Reference proteome</keyword>
<dbReference type="Proteomes" id="UP000818029">
    <property type="component" value="Chromosome A05"/>
</dbReference>
<evidence type="ECO:0000313" key="1">
    <source>
        <dbReference type="Proteomes" id="UP000818029"/>
    </source>
</evidence>
<reference evidence="1" key="1">
    <citation type="journal article" date="2020" name="Nat. Genet.">
        <title>Genomic diversifications of five Gossypium allopolyploid species and their impact on cotton improvement.</title>
        <authorList>
            <person name="Chen Z.J."/>
            <person name="Sreedasyam A."/>
            <person name="Ando A."/>
            <person name="Song Q."/>
            <person name="De Santiago L.M."/>
            <person name="Hulse-Kemp A.M."/>
            <person name="Ding M."/>
            <person name="Ye W."/>
            <person name="Kirkbride R.C."/>
            <person name="Jenkins J."/>
            <person name="Plott C."/>
            <person name="Lovell J."/>
            <person name="Lin Y.M."/>
            <person name="Vaughn R."/>
            <person name="Liu B."/>
            <person name="Simpson S."/>
            <person name="Scheffler B.E."/>
            <person name="Wen L."/>
            <person name="Saski C.A."/>
            <person name="Grover C.E."/>
            <person name="Hu G."/>
            <person name="Conover J.L."/>
            <person name="Carlson J.W."/>
            <person name="Shu S."/>
            <person name="Boston L.B."/>
            <person name="Williams M."/>
            <person name="Peterson D.G."/>
            <person name="McGee K."/>
            <person name="Jones D.C."/>
            <person name="Wendel J.F."/>
            <person name="Stelly D.M."/>
            <person name="Grimwood J."/>
            <person name="Schmutz J."/>
        </authorList>
    </citation>
    <scope>NUCLEOTIDE SEQUENCE [LARGE SCALE GENOMIC DNA]</scope>
    <source>
        <strain evidence="1">cv. TM-1</strain>
    </source>
</reference>
<dbReference type="AlphaFoldDB" id="A0A1U8PS94"/>
<gene>
    <name evidence="2" type="primary">LOC107961548</name>
</gene>
<dbReference type="RefSeq" id="XP_016753144.1">
    <property type="nucleotide sequence ID" value="XM_016897655.2"/>
</dbReference>
<dbReference type="GeneID" id="107961548"/>
<sequence>MSICEEQDWISALPDVILHHILSFFAYSSYGSSPLSLTFQSHLIKGSLNPNPFSYTNTLTQHQALNSALSSPLEPFGTMTLMFSTALSLPFQNRSTKCSTVCFTENPLLFDCGIDDETLNGLLSNCPLLESLTLDWCHRLLKFKTSWWQSMRLKHLDG</sequence>
<accession>A0A1U8PS94</accession>
<reference evidence="2" key="2">
    <citation type="submission" date="2025-08" db="UniProtKB">
        <authorList>
            <consortium name="RefSeq"/>
        </authorList>
    </citation>
    <scope>IDENTIFICATION</scope>
</reference>
<name>A0A1U8PS94_GOSHI</name>
<dbReference type="PaxDb" id="3635-A0A1U8PS94"/>
<proteinExistence type="predicted"/>
<dbReference type="KEGG" id="ghi:107961548"/>